<name>A0A9N9ZI83_9HYPO</name>
<evidence type="ECO:0000256" key="2">
    <source>
        <dbReference type="ARBA" id="ARBA00023242"/>
    </source>
</evidence>
<protein>
    <submittedName>
        <fullName evidence="4">Uncharacterized protein</fullName>
    </submittedName>
</protein>
<gene>
    <name evidence="4" type="ORF">CSOL1703_00017708</name>
</gene>
<sequence length="703" mass="77551">MSGMLSQRQTPRRRRRGGRVYSRPNCSNCERSRRYVCDGYDRRSPDEAYRARPSRDPNSDGGGHEDDLANTRKVFDNREDMEDPDSADVAGLFQEFGQSAAVREGANSQFASASPGGLSRLSVQAMSGADGSSAFGFTNPEGQSMFPGPHEELPPDMFFDYSLLESILPLAQTDNNGESQGASPMRHLAAAAAAALPRSLKPPSVGLGSEPQTLALTNSSAWHTNLPRPTSPALSTDSDPQEISDLLNHYRTHVCKLMMPTIAPSQNPWLCLYLPMASREPQTAAKKCLLHAILAVAAFNKSELSRSDRIQYQQLARTLKDRAALMIKEVLADGSQREALLQNDVDRQALLAAAMTMTTVEVFSGGNEGRGYENIALCKYIIRLTGGVGWWVASSTRMTLLQIFRCLELVARTSGWTNGEESEQVRDDEQITPESRSTQPIGDGVRHSSSDVEFLMGTSAPQYTLDVSFGIAMKTLRCLSQTIELCSVRESMGSEKRWSERSAVALQQLEAELLDTLEDPDAFSGQEILGDVSQEGVSDYVSREIKENHCWAFHCSATIFFRRAICEGGSTVTPPIEGLAPDKDGSRSRPTGQQLVSMALEHLENVDAMSSDMAIANTLWPGFIAAVEAIDMDLRHRSLIWFARARRHGIGNIAKAKALVMEVWRRVDRQTGAGSDRQHMSSELSHVDWREVMRERGMYIMLT</sequence>
<dbReference type="GO" id="GO:0045944">
    <property type="term" value="P:positive regulation of transcription by RNA polymerase II"/>
    <property type="evidence" value="ECO:0007669"/>
    <property type="project" value="TreeGrafter"/>
</dbReference>
<evidence type="ECO:0000256" key="1">
    <source>
        <dbReference type="ARBA" id="ARBA00004123"/>
    </source>
</evidence>
<comment type="caution">
    <text evidence="4">The sequence shown here is derived from an EMBL/GenBank/DDBJ whole genome shotgun (WGS) entry which is preliminary data.</text>
</comment>
<dbReference type="PANTHER" id="PTHR37534:SF7">
    <property type="entry name" value="TRANSCRIPTIONAL ACTIVATOR PROTEIN UGA3"/>
    <property type="match status" value="1"/>
</dbReference>
<dbReference type="PANTHER" id="PTHR37534">
    <property type="entry name" value="TRANSCRIPTIONAL ACTIVATOR PROTEIN UGA3"/>
    <property type="match status" value="1"/>
</dbReference>
<organism evidence="4 5">
    <name type="scientific">Clonostachys solani</name>
    <dbReference type="NCBI Taxonomy" id="160281"/>
    <lineage>
        <taxon>Eukaryota</taxon>
        <taxon>Fungi</taxon>
        <taxon>Dikarya</taxon>
        <taxon>Ascomycota</taxon>
        <taxon>Pezizomycotina</taxon>
        <taxon>Sordariomycetes</taxon>
        <taxon>Hypocreomycetidae</taxon>
        <taxon>Hypocreales</taxon>
        <taxon>Bionectriaceae</taxon>
        <taxon>Clonostachys</taxon>
    </lineage>
</organism>
<evidence type="ECO:0000313" key="4">
    <source>
        <dbReference type="EMBL" id="CAH0055604.1"/>
    </source>
</evidence>
<feature type="region of interest" description="Disordered" evidence="3">
    <location>
        <begin position="218"/>
        <end position="240"/>
    </location>
</feature>
<proteinExistence type="predicted"/>
<keyword evidence="2" id="KW-0539">Nucleus</keyword>
<reference evidence="4" key="1">
    <citation type="submission" date="2021-10" db="EMBL/GenBank/DDBJ databases">
        <authorList>
            <person name="Piombo E."/>
        </authorList>
    </citation>
    <scope>NUCLEOTIDE SEQUENCE</scope>
</reference>
<feature type="region of interest" description="Disordered" evidence="3">
    <location>
        <begin position="1"/>
        <end position="27"/>
    </location>
</feature>
<evidence type="ECO:0000256" key="3">
    <source>
        <dbReference type="SAM" id="MobiDB-lite"/>
    </source>
</evidence>
<dbReference type="AlphaFoldDB" id="A0A9N9ZI83"/>
<dbReference type="GO" id="GO:0003700">
    <property type="term" value="F:DNA-binding transcription factor activity"/>
    <property type="evidence" value="ECO:0007669"/>
    <property type="project" value="TreeGrafter"/>
</dbReference>
<dbReference type="GO" id="GO:0005634">
    <property type="term" value="C:nucleus"/>
    <property type="evidence" value="ECO:0007669"/>
    <property type="project" value="UniProtKB-SubCell"/>
</dbReference>
<dbReference type="InterPro" id="IPR021858">
    <property type="entry name" value="Fun_TF"/>
</dbReference>
<dbReference type="Pfam" id="PF11951">
    <property type="entry name" value="Fungal_trans_2"/>
    <property type="match status" value="1"/>
</dbReference>
<dbReference type="Proteomes" id="UP000775872">
    <property type="component" value="Unassembled WGS sequence"/>
</dbReference>
<evidence type="ECO:0000313" key="5">
    <source>
        <dbReference type="Proteomes" id="UP000775872"/>
    </source>
</evidence>
<dbReference type="GO" id="GO:0000976">
    <property type="term" value="F:transcription cis-regulatory region binding"/>
    <property type="evidence" value="ECO:0007669"/>
    <property type="project" value="TreeGrafter"/>
</dbReference>
<feature type="region of interest" description="Disordered" evidence="3">
    <location>
        <begin position="418"/>
        <end position="446"/>
    </location>
</feature>
<dbReference type="EMBL" id="CABFOC020000057">
    <property type="protein sequence ID" value="CAH0055604.1"/>
    <property type="molecule type" value="Genomic_DNA"/>
</dbReference>
<dbReference type="OrthoDB" id="3477330at2759"/>
<comment type="subcellular location">
    <subcellularLocation>
        <location evidence="1">Nucleus</location>
    </subcellularLocation>
</comment>
<keyword evidence="5" id="KW-1185">Reference proteome</keyword>
<accession>A0A9N9ZI83</accession>
<feature type="region of interest" description="Disordered" evidence="3">
    <location>
        <begin position="40"/>
        <end position="69"/>
    </location>
</feature>